<dbReference type="GO" id="GO:0005737">
    <property type="term" value="C:cytoplasm"/>
    <property type="evidence" value="ECO:0007669"/>
    <property type="project" value="TreeGrafter"/>
</dbReference>
<evidence type="ECO:0000256" key="1">
    <source>
        <dbReference type="ARBA" id="ARBA00023157"/>
    </source>
</evidence>
<reference evidence="6" key="3">
    <citation type="submission" date="2023-05" db="EMBL/GenBank/DDBJ databases">
        <authorList>
            <person name="Smith C.H."/>
        </authorList>
    </citation>
    <scope>NUCLEOTIDE SEQUENCE</scope>
    <source>
        <strain evidence="6">CHS0354</strain>
        <tissue evidence="6">Mantle</tissue>
    </source>
</reference>
<dbReference type="InterPro" id="IPR055400">
    <property type="entry name" value="CEMIP_X"/>
</dbReference>
<dbReference type="InterPro" id="IPR016024">
    <property type="entry name" value="ARM-type_fold"/>
</dbReference>
<evidence type="ECO:0000256" key="3">
    <source>
        <dbReference type="SAM" id="MobiDB-lite"/>
    </source>
</evidence>
<reference evidence="6" key="2">
    <citation type="journal article" date="2021" name="Genome Biol. Evol.">
        <title>Developing a high-quality reference genome for a parasitic bivalve with doubly uniparental inheritance (Bivalvia: Unionida).</title>
        <authorList>
            <person name="Smith C.H."/>
        </authorList>
    </citation>
    <scope>NUCLEOTIDE SEQUENCE</scope>
    <source>
        <strain evidence="6">CHS0354</strain>
        <tissue evidence="6">Mantle</tissue>
    </source>
</reference>
<dbReference type="PANTHER" id="PTHR18460">
    <property type="entry name" value="TEL2 INTERACTING PROTEIN 1 TTI1 FAMILY MEMBER"/>
    <property type="match status" value="1"/>
</dbReference>
<dbReference type="Pfam" id="PF00090">
    <property type="entry name" value="TSP_1"/>
    <property type="match status" value="1"/>
</dbReference>
<accession>A0AAE0VNK2</accession>
<dbReference type="Pfam" id="PF24176">
    <property type="entry name" value="TPR_TTI1_2nd"/>
    <property type="match status" value="1"/>
</dbReference>
<keyword evidence="1" id="KW-1015">Disulfide bond</keyword>
<dbReference type="SUPFAM" id="SSF82895">
    <property type="entry name" value="TSP-1 type 1 repeat"/>
    <property type="match status" value="1"/>
</dbReference>
<dbReference type="InterPro" id="IPR011989">
    <property type="entry name" value="ARM-like"/>
</dbReference>
<evidence type="ECO:0000313" key="7">
    <source>
        <dbReference type="Proteomes" id="UP001195483"/>
    </source>
</evidence>
<dbReference type="PANTHER" id="PTHR18460:SF3">
    <property type="entry name" value="TELO2-INTERACTING PROTEIN 1 HOMOLOG"/>
    <property type="match status" value="1"/>
</dbReference>
<evidence type="ECO:0000256" key="4">
    <source>
        <dbReference type="SAM" id="SignalP"/>
    </source>
</evidence>
<dbReference type="Pfam" id="PF24173">
    <property type="entry name" value="TPR_TTI1_N"/>
    <property type="match status" value="1"/>
</dbReference>
<dbReference type="InterPro" id="IPR057566">
    <property type="entry name" value="TPR_TTI1_N"/>
</dbReference>
<proteinExistence type="predicted"/>
<dbReference type="InterPro" id="IPR049362">
    <property type="entry name" value="TTI1_rpt"/>
</dbReference>
<feature type="region of interest" description="Disordered" evidence="3">
    <location>
        <begin position="1078"/>
        <end position="1097"/>
    </location>
</feature>
<sequence length="2259" mass="254206">MAFSIRWFQISMLVLALHANKQSNAATTCPHEDAVLKPWSDPATWPMGKKPTTGEKVTINSPILMDEPSLSLTSITVSSDGKLVFNPDVDITLTMNYWDISGTVHIGSESCLYQGKLHIILAGKRGDYPWIGKTIIVNNGGILEVHGKRKLSWTKLNGTLEKLSKSNGIIYDHSVDGPSISSTSTDALVAYVFAINAQKKPVKKKVEVFDFKTTNFIERLETLRKMITELANDEVLMFSLRGNMILDFSVADIYNVFETLAFGRVTGTSKLRALKNNKNAYAALLYKTSAGVTVRETLTPPSRTGSLARADLTIWDKELKFLVESFTDADEPLKAKQNFFIFTTSAAHPIITLIDYVSTWEVGDRIVISSTDYDWNQAEEGTIVECSSCNNMQVRIDLPPRYTHWGSIEDGVVDMRAEVALLSRNIIFEGKMEESCYVMESNVPGGCSNFDYDTYGGNIKFEYGFKSGRIEGAELYHMGQQTDLGSYPLHFHMCLDTRNYTSKPYLKENSIHHSFARCITIHGTFGILAKDNVCYRSLGHSYFLEDGGEKYNVLDGNLAIGTLKAKLLPSDSDPAAFWVTNPLNDLINNVGAGGEGKGIWYIYPDVPLAISAPYKFMAPVEARHTAISLFRNNVVHGYEAGLFIENRLYFDGQVFSINHYRPLEVPTNLSSAEKKVELIGLTAYNNWNQNAFVRGGWIEMSKSSFLGSLKGLTYASSGSKEQLIKDSVFIGESNNLGEPATFTFNGTKVNYTRSVPNESLVTSPRQGFIYNDGPVYAENIWFKGYKKTLYYNMGAIGFQGLDRISSSTLSSMTAAKFAFVDGESTGNRVLNGDPGFGSIGDDKAATFQDVDGSVTGTANNQVVKPYDFYITNRCKKRVNWEMAICPHFYGKIRPIIPESLFGKTNPILTRNDIGAEEQLNGFNSTDFVVLLGVLKIYMLHWSSKIPNPLEIYSDGIEKSKWVVFGVCLPQGMKFDLYSNSSYLATNLSSWTAVSSISDLAYSNYGKIYYYDITNSVLYFKFFNEYDRQPGDTRSCPGMQQCPMIRITLNGTNNSYPDADCRVRLNIVKTAVNLSTDTQSLNDVSQAPESSGARSTRPFADRGKINGGWGDFGPWSRCTATKGSGIQKRYRYCNNPIPHNGDYCVGSAEVEQTCGIVSGCSDIIRRRKYDKMEILMREAFAQLKPVCIQLTLKHTRKNVSSLFSVLQKTDLAILQELQEYILFPLMAILQNSKKYSQDLYLDVYTCMEFVLGHTQLSEWQLFQDIFNTACIMLSIPGDQMRVANLSEELKLAIIQTIRTLVKKTDYAGLLRNLYIVASLPILGHAVSLLLNIAELEKARNLRILALECLLDISLADSQYSSCIKADLGTRFASFLPGISITLCKIITGDIKQGYAVTTKALYVWMRIVSLVMDDKLLDIARQKTTGQQDPVDEKFKGLIVERNSRWLSDTGSKLSVLIKQVGSVRGHFNWRVRYGLVECAEHLLLHCTRSLKESVPQFLEILVSLIGDQYTNVAAESRRALELFNQSQTGEQVRHLVEILEENLHKLTTSLPRQIRTAEEEKKLSILKLLAGYLILLGSKVKSLLLSQPHLKRLSLALVQTLEMDCSDIKIVEERTLITGHGASAVDPRNDVNVVRPRKHFKHFHDERIFQKLQTICRLLGYYGEINLLVDQFLEIFHESKIYKMPATLIINEIMLGTTGKYVDEILAKEGRHWKKHCIEELDTVIRMLIEEYVSPSNFDLVTHHSPELNTYQGLEKRFNQLRITRLHAITSNTDSISSYSSNTIQTCLYLEGIGNFSQVLGKDFEPILIQVLYPLLEKLGDESSYISSTAYLALLDVTKACSLRSLDELIEHNVDYLMNSISLKLRCFNSDKRSPSVLKVMLQYCTSNVLPLVEDTVMEILSALDDHHAEDAALFMEVLNELAKAVCRWFPPTRKKKEHEKKATEASHPVYSTLVPQMDEEQRGTVPAEEIAKFFMEYHSQKRQAEGKISEEDLQNFEPQLDEQSDPQEDGISDVAQESELPKHVKAVKEVMLRSKHLLSSKHPRLRLLVLDTIGHCCLSLHDNKNTLLPLIHEVWSPFALRFCDEEKLVTIQALHILLIMAEVSEDFIRQRTVKDVFPKLLSFLDKQAKISVHAGKAYQFTVTYKLQLAALSKLGRICLKLCLEGNEIDMAASACIPYLSVRQPKTLQEASMDSCRELICLDQDLMWLRLNAVYSPVQYIPPDDNFQQVMFNVQEKESGSSIEFAANVSQLLQELEVL</sequence>
<evidence type="ECO:0000256" key="2">
    <source>
        <dbReference type="ARBA" id="ARBA00023180"/>
    </source>
</evidence>
<dbReference type="InterPro" id="IPR036383">
    <property type="entry name" value="TSP1_rpt_sf"/>
</dbReference>
<dbReference type="FunFam" id="2.20.100.10:FF:000001">
    <property type="entry name" value="semaphorin-5A isoform X1"/>
    <property type="match status" value="1"/>
</dbReference>
<reference evidence="6" key="1">
    <citation type="journal article" date="2021" name="Genome Biol. Evol.">
        <title>A High-Quality Reference Genome for a Parasitic Bivalve with Doubly Uniparental Inheritance (Bivalvia: Unionida).</title>
        <authorList>
            <person name="Smith C.H."/>
        </authorList>
    </citation>
    <scope>NUCLEOTIDE SEQUENCE</scope>
    <source>
        <strain evidence="6">CHS0354</strain>
    </source>
</reference>
<dbReference type="Pfam" id="PF24181">
    <property type="entry name" value="TPR_TTI1_C"/>
    <property type="match status" value="1"/>
</dbReference>
<dbReference type="InterPro" id="IPR000884">
    <property type="entry name" value="TSP1_rpt"/>
</dbReference>
<organism evidence="6 7">
    <name type="scientific">Potamilus streckersoni</name>
    <dbReference type="NCBI Taxonomy" id="2493646"/>
    <lineage>
        <taxon>Eukaryota</taxon>
        <taxon>Metazoa</taxon>
        <taxon>Spiralia</taxon>
        <taxon>Lophotrochozoa</taxon>
        <taxon>Mollusca</taxon>
        <taxon>Bivalvia</taxon>
        <taxon>Autobranchia</taxon>
        <taxon>Heteroconchia</taxon>
        <taxon>Palaeoheterodonta</taxon>
        <taxon>Unionida</taxon>
        <taxon>Unionoidea</taxon>
        <taxon>Unionidae</taxon>
        <taxon>Ambleminae</taxon>
        <taxon>Lampsilini</taxon>
        <taxon>Potamilus</taxon>
    </lineage>
</organism>
<dbReference type="PROSITE" id="PS51484">
    <property type="entry name" value="G8"/>
    <property type="match status" value="1"/>
</dbReference>
<dbReference type="Proteomes" id="UP001195483">
    <property type="component" value="Unassembled WGS sequence"/>
</dbReference>
<dbReference type="InterPro" id="IPR052587">
    <property type="entry name" value="TELO2-interacting_protein_1"/>
</dbReference>
<dbReference type="SMART" id="SM00209">
    <property type="entry name" value="TSP1"/>
    <property type="match status" value="1"/>
</dbReference>
<feature type="chain" id="PRO_5042246694" description="G8 domain-containing protein" evidence="4">
    <location>
        <begin position="26"/>
        <end position="2259"/>
    </location>
</feature>
<gene>
    <name evidence="6" type="ORF">CHS0354_025547</name>
</gene>
<name>A0AAE0VNK2_9BIVA</name>
<dbReference type="Gene3D" id="2.20.100.10">
    <property type="entry name" value="Thrombospondin type-1 (TSP1) repeat"/>
    <property type="match status" value="1"/>
</dbReference>
<dbReference type="InterPro" id="IPR055401">
    <property type="entry name" value="CEMIP_beta-hel_dom"/>
</dbReference>
<feature type="signal peptide" evidence="4">
    <location>
        <begin position="1"/>
        <end position="25"/>
    </location>
</feature>
<dbReference type="PROSITE" id="PS50092">
    <property type="entry name" value="TSP1"/>
    <property type="match status" value="1"/>
</dbReference>
<dbReference type="Pfam" id="PF24606">
    <property type="entry name" value="CEMIP_beta-hel"/>
    <property type="match status" value="1"/>
</dbReference>
<evidence type="ECO:0000259" key="5">
    <source>
        <dbReference type="PROSITE" id="PS51484"/>
    </source>
</evidence>
<keyword evidence="2" id="KW-0325">Glycoprotein</keyword>
<dbReference type="SUPFAM" id="SSF48371">
    <property type="entry name" value="ARM repeat"/>
    <property type="match status" value="1"/>
</dbReference>
<protein>
    <recommendedName>
        <fullName evidence="5">G8 domain-containing protein</fullName>
    </recommendedName>
</protein>
<dbReference type="SMART" id="SM01225">
    <property type="entry name" value="G8"/>
    <property type="match status" value="1"/>
</dbReference>
<evidence type="ECO:0000313" key="6">
    <source>
        <dbReference type="EMBL" id="KAK3583427.1"/>
    </source>
</evidence>
<keyword evidence="7" id="KW-1185">Reference proteome</keyword>
<dbReference type="InterPro" id="IPR019316">
    <property type="entry name" value="G8_domain"/>
</dbReference>
<dbReference type="Pfam" id="PF10162">
    <property type="entry name" value="G8"/>
    <property type="match status" value="1"/>
</dbReference>
<dbReference type="Pfam" id="PF21547">
    <property type="entry name" value="TTI1"/>
    <property type="match status" value="1"/>
</dbReference>
<dbReference type="Pfam" id="PF24605">
    <property type="entry name" value="CEMIP_X"/>
    <property type="match status" value="1"/>
</dbReference>
<feature type="compositionally biased region" description="Polar residues" evidence="3">
    <location>
        <begin position="1078"/>
        <end position="1093"/>
    </location>
</feature>
<keyword evidence="4" id="KW-0732">Signal</keyword>
<comment type="caution">
    <text evidence="6">The sequence shown here is derived from an EMBL/GenBank/DDBJ whole genome shotgun (WGS) entry which is preliminary data.</text>
</comment>
<dbReference type="InterPro" id="IPR057567">
    <property type="entry name" value="TPR_TTI1_C"/>
</dbReference>
<dbReference type="EMBL" id="JAEAOA010001522">
    <property type="protein sequence ID" value="KAK3583427.1"/>
    <property type="molecule type" value="Genomic_DNA"/>
</dbReference>
<feature type="domain" description="G8" evidence="5">
    <location>
        <begin position="43"/>
        <end position="158"/>
    </location>
</feature>
<dbReference type="Gene3D" id="1.25.10.10">
    <property type="entry name" value="Leucine-rich Repeat Variant"/>
    <property type="match status" value="2"/>
</dbReference>